<evidence type="ECO:0000256" key="3">
    <source>
        <dbReference type="ARBA" id="ARBA00022692"/>
    </source>
</evidence>
<reference evidence="8 9" key="1">
    <citation type="submission" date="2020-12" db="EMBL/GenBank/DDBJ databases">
        <title>FDA dAtabase for Regulatory Grade micrObial Sequences (FDA-ARGOS): Supporting development and validation of Infectious Disease Dx tests.</title>
        <authorList>
            <person name="Nelson B."/>
            <person name="Plummer A."/>
            <person name="Tallon L."/>
            <person name="Sadzewicz L."/>
            <person name="Zhao X."/>
            <person name="Boylan J."/>
            <person name="Ott S."/>
            <person name="Bowen H."/>
            <person name="Vavikolanu K."/>
            <person name="Mehta A."/>
            <person name="Aluvathingal J."/>
            <person name="Nadendla S."/>
            <person name="Myers T."/>
            <person name="Yan Y."/>
            <person name="Sichtig H."/>
        </authorList>
    </citation>
    <scope>NUCLEOTIDE SEQUENCE [LARGE SCALE GENOMIC DNA]</scope>
    <source>
        <strain evidence="8 9">FDAARGOS_920</strain>
    </source>
</reference>
<feature type="transmembrane region" description="Helical" evidence="6">
    <location>
        <begin position="237"/>
        <end position="261"/>
    </location>
</feature>
<evidence type="ECO:0000256" key="2">
    <source>
        <dbReference type="ARBA" id="ARBA00022475"/>
    </source>
</evidence>
<evidence type="ECO:0000256" key="4">
    <source>
        <dbReference type="ARBA" id="ARBA00022989"/>
    </source>
</evidence>
<evidence type="ECO:0000259" key="7">
    <source>
        <dbReference type="Pfam" id="PF02687"/>
    </source>
</evidence>
<feature type="transmembrane region" description="Helical" evidence="6">
    <location>
        <begin position="20"/>
        <end position="40"/>
    </location>
</feature>
<comment type="subcellular location">
    <subcellularLocation>
        <location evidence="1 6">Cell membrane</location>
        <topology evidence="1 6">Multi-pass membrane protein</topology>
    </subcellularLocation>
</comment>
<evidence type="ECO:0000313" key="8">
    <source>
        <dbReference type="EMBL" id="QPR79172.1"/>
    </source>
</evidence>
<dbReference type="InterPro" id="IPR003838">
    <property type="entry name" value="ABC3_permease_C"/>
</dbReference>
<dbReference type="Proteomes" id="UP000594791">
    <property type="component" value="Chromosome"/>
</dbReference>
<keyword evidence="2 6" id="KW-1003">Cell membrane</keyword>
<feature type="transmembrane region" description="Helical" evidence="6">
    <location>
        <begin position="584"/>
        <end position="606"/>
    </location>
</feature>
<dbReference type="RefSeq" id="WP_042514856.1">
    <property type="nucleotide sequence ID" value="NZ_CP065739.1"/>
</dbReference>
<accession>A0A7T2QI53</accession>
<feature type="transmembrane region" description="Helical" evidence="6">
    <location>
        <begin position="101"/>
        <end position="127"/>
    </location>
</feature>
<proteinExistence type="inferred from homology"/>
<protein>
    <submittedName>
        <fullName evidence="8">ABC transporter permease</fullName>
    </submittedName>
</protein>
<evidence type="ECO:0000313" key="9">
    <source>
        <dbReference type="Proteomes" id="UP000594791"/>
    </source>
</evidence>
<feature type="transmembrane region" description="Helical" evidence="6">
    <location>
        <begin position="530"/>
        <end position="550"/>
    </location>
</feature>
<dbReference type="PANTHER" id="PTHR46795">
    <property type="entry name" value="ABC TRANSPORTER PERMEASE-RELATED-RELATED"/>
    <property type="match status" value="1"/>
</dbReference>
<sequence length="658" mass="75217">MGLFTIAKKNLKNNFSFYSFYFISVAFVLMVFFSFISFSMNDIVMEKISSDGRVETMSKTVAIFVMAFVLFYMSYSNTFFMKKRMNELGIYSLLGYRKSTMLKLLTFENIIICFVALLVGIIFGAIAHKGIVGVIIKILKLQIDTSKVPFINLDAVLFTFAFIFAVLFVLSLSNWIILRKSSLLTLVRMEQKEENKVKINAAFSLLGLFFILIGYFLALDITRGMQSLWKTIGFSPIALLTMFSVILGTIFFIHSFLPYAIQKLKKHKMWFYKESNIIVIPNFIFKIRSKAKTLILLTLLTAGTLAIFSSTLLTLYYPVAATERIVPSAIEFPLEDKEVANTSLQTVQKTVGKESINYTETTIINVKSNSDSLPKEYSIKKEHGFDLISESDYRELIHVQDKNVEFNHLAKDESILVKYRPEKEDLDKGKIYTLNVTPTTNIDVKVKDTTLLNPIGFANSVGTLIISDQLYKEIKTLELPQKTIVSFNGKDMRNNKAIYENLAPLFKNNMYFTSSYKKNDYIIQQNSSTFLLISFVTIIFFIATGSILYFHNLSSMMSNKNEFIILNRMGYNKKKIKRIISKEIFTLFSIPYIIGLAHSIFALVAYKTALMDDLLGKSSALILPILFAVIIFTVVYTVYYLLTKRACYKIIFSNKKES</sequence>
<feature type="transmembrane region" description="Helical" evidence="6">
    <location>
        <begin position="60"/>
        <end position="80"/>
    </location>
</feature>
<evidence type="ECO:0000256" key="5">
    <source>
        <dbReference type="ARBA" id="ARBA00023136"/>
    </source>
</evidence>
<evidence type="ECO:0000256" key="1">
    <source>
        <dbReference type="ARBA" id="ARBA00004651"/>
    </source>
</evidence>
<dbReference type="PANTHER" id="PTHR46795:SF3">
    <property type="entry name" value="ABC TRANSPORTER PERMEASE"/>
    <property type="match status" value="1"/>
</dbReference>
<dbReference type="PIRSF" id="PIRSF018968">
    <property type="entry name" value="ABC_permease_BceB"/>
    <property type="match status" value="1"/>
</dbReference>
<keyword evidence="3 6" id="KW-0812">Transmembrane</keyword>
<keyword evidence="4 6" id="KW-1133">Transmembrane helix</keyword>
<comment type="similarity">
    <text evidence="6">Belongs to the ABC-4 integral membrane protein family.</text>
</comment>
<keyword evidence="5 6" id="KW-0472">Membrane</keyword>
<dbReference type="Pfam" id="PF02687">
    <property type="entry name" value="FtsX"/>
    <property type="match status" value="2"/>
</dbReference>
<feature type="transmembrane region" description="Helical" evidence="6">
    <location>
        <begin position="618"/>
        <end position="642"/>
    </location>
</feature>
<dbReference type="EMBL" id="CP065739">
    <property type="protein sequence ID" value="QPR79172.1"/>
    <property type="molecule type" value="Genomic_DNA"/>
</dbReference>
<keyword evidence="6" id="KW-0813">Transport</keyword>
<feature type="transmembrane region" description="Helical" evidence="6">
    <location>
        <begin position="155"/>
        <end position="178"/>
    </location>
</feature>
<name>A0A7T2QI53_9BACI</name>
<dbReference type="InterPro" id="IPR052536">
    <property type="entry name" value="ABC-4_Integral_Memb_Prot"/>
</dbReference>
<feature type="domain" description="ABC3 transporter permease C-terminal" evidence="7">
    <location>
        <begin position="535"/>
        <end position="635"/>
    </location>
</feature>
<dbReference type="InterPro" id="IPR027022">
    <property type="entry name" value="ABC_permease_BceB-typ"/>
</dbReference>
<feature type="transmembrane region" description="Helical" evidence="6">
    <location>
        <begin position="199"/>
        <end position="217"/>
    </location>
</feature>
<feature type="transmembrane region" description="Helical" evidence="6">
    <location>
        <begin position="294"/>
        <end position="317"/>
    </location>
</feature>
<evidence type="ECO:0000256" key="6">
    <source>
        <dbReference type="PIRNR" id="PIRNR018968"/>
    </source>
</evidence>
<organism evidence="8 9">
    <name type="scientific">Bacillus tropicus</name>
    <dbReference type="NCBI Taxonomy" id="2026188"/>
    <lineage>
        <taxon>Bacteria</taxon>
        <taxon>Bacillati</taxon>
        <taxon>Bacillota</taxon>
        <taxon>Bacilli</taxon>
        <taxon>Bacillales</taxon>
        <taxon>Bacillaceae</taxon>
        <taxon>Bacillus</taxon>
        <taxon>Bacillus cereus group</taxon>
    </lineage>
</organism>
<feature type="domain" description="ABC3 transporter permease C-terminal" evidence="7">
    <location>
        <begin position="61"/>
        <end position="181"/>
    </location>
</feature>
<keyword evidence="9" id="KW-1185">Reference proteome</keyword>
<gene>
    <name evidence="8" type="ORF">I6G77_08275</name>
</gene>